<dbReference type="EMBL" id="CAJB01000386">
    <property type="protein sequence ID" value="CCH79708.1"/>
    <property type="molecule type" value="Genomic_DNA"/>
</dbReference>
<dbReference type="SMART" id="SM00347">
    <property type="entry name" value="HTH_MARR"/>
    <property type="match status" value="1"/>
</dbReference>
<evidence type="ECO:0000259" key="4">
    <source>
        <dbReference type="PROSITE" id="PS50995"/>
    </source>
</evidence>
<dbReference type="GO" id="GO:0003677">
    <property type="term" value="F:DNA binding"/>
    <property type="evidence" value="ECO:0007669"/>
    <property type="project" value="UniProtKB-KW"/>
</dbReference>
<evidence type="ECO:0000313" key="6">
    <source>
        <dbReference type="Proteomes" id="UP000035721"/>
    </source>
</evidence>
<dbReference type="InterPro" id="IPR000835">
    <property type="entry name" value="HTH_MarR-typ"/>
</dbReference>
<dbReference type="GO" id="GO:0006950">
    <property type="term" value="P:response to stress"/>
    <property type="evidence" value="ECO:0007669"/>
    <property type="project" value="TreeGrafter"/>
</dbReference>
<name>A0A077M0C7_9MICO</name>
<dbReference type="PROSITE" id="PS50995">
    <property type="entry name" value="HTH_MARR_2"/>
    <property type="match status" value="1"/>
</dbReference>
<dbReference type="PANTHER" id="PTHR33164">
    <property type="entry name" value="TRANSCRIPTIONAL REGULATOR, MARR FAMILY"/>
    <property type="match status" value="1"/>
</dbReference>
<dbReference type="Pfam" id="PF01047">
    <property type="entry name" value="MarR"/>
    <property type="match status" value="1"/>
</dbReference>
<dbReference type="InterPro" id="IPR036388">
    <property type="entry name" value="WH-like_DNA-bd_sf"/>
</dbReference>
<dbReference type="PRINTS" id="PR00598">
    <property type="entry name" value="HTHMARR"/>
</dbReference>
<dbReference type="PROSITE" id="PS01117">
    <property type="entry name" value="HTH_MARR_1"/>
    <property type="match status" value="1"/>
</dbReference>
<dbReference type="InterPro" id="IPR036390">
    <property type="entry name" value="WH_DNA-bd_sf"/>
</dbReference>
<dbReference type="OrthoDB" id="8635520at2"/>
<dbReference type="AlphaFoldDB" id="A0A077M0C7"/>
<proteinExistence type="predicted"/>
<gene>
    <name evidence="5" type="ORF">BN12_540006</name>
</gene>
<evidence type="ECO:0000256" key="3">
    <source>
        <dbReference type="ARBA" id="ARBA00023163"/>
    </source>
</evidence>
<accession>A0A077M0C7</accession>
<dbReference type="SUPFAM" id="SSF46785">
    <property type="entry name" value="Winged helix' DNA-binding domain"/>
    <property type="match status" value="1"/>
</dbReference>
<evidence type="ECO:0000256" key="2">
    <source>
        <dbReference type="ARBA" id="ARBA00023125"/>
    </source>
</evidence>
<feature type="domain" description="HTH marR-type" evidence="4">
    <location>
        <begin position="27"/>
        <end position="160"/>
    </location>
</feature>
<keyword evidence="2" id="KW-0238">DNA-binding</keyword>
<keyword evidence="6" id="KW-1185">Reference proteome</keyword>
<keyword evidence="1" id="KW-0805">Transcription regulation</keyword>
<evidence type="ECO:0000256" key="1">
    <source>
        <dbReference type="ARBA" id="ARBA00023015"/>
    </source>
</evidence>
<dbReference type="PANTHER" id="PTHR33164:SF89">
    <property type="entry name" value="MARR FAMILY REGULATORY PROTEIN"/>
    <property type="match status" value="1"/>
</dbReference>
<comment type="caution">
    <text evidence="5">The sequence shown here is derived from an EMBL/GenBank/DDBJ whole genome shotgun (WGS) entry which is preliminary data.</text>
</comment>
<dbReference type="Gene3D" id="1.10.10.10">
    <property type="entry name" value="Winged helix-like DNA-binding domain superfamily/Winged helix DNA-binding domain"/>
    <property type="match status" value="1"/>
</dbReference>
<reference evidence="5 6" key="1">
    <citation type="journal article" date="2013" name="ISME J.">
        <title>A metabolic model for members of the genus Tetrasphaera involved in enhanced biological phosphorus removal.</title>
        <authorList>
            <person name="Kristiansen R."/>
            <person name="Nguyen H.T.T."/>
            <person name="Saunders A.M."/>
            <person name="Nielsen J.L."/>
            <person name="Wimmer R."/>
            <person name="Le V.Q."/>
            <person name="McIlroy S.J."/>
            <person name="Petrovski S."/>
            <person name="Seviour R.J."/>
            <person name="Calteau A."/>
            <person name="Nielsen K.L."/>
            <person name="Nielsen P.H."/>
        </authorList>
    </citation>
    <scope>NUCLEOTIDE SEQUENCE [LARGE SCALE GENOMIC DNA]</scope>
    <source>
        <strain evidence="5 6">T1-X7</strain>
    </source>
</reference>
<dbReference type="RefSeq" id="WP_048551626.1">
    <property type="nucleotide sequence ID" value="NZ_HF570958.1"/>
</dbReference>
<dbReference type="InterPro" id="IPR039422">
    <property type="entry name" value="MarR/SlyA-like"/>
</dbReference>
<dbReference type="GO" id="GO:0003700">
    <property type="term" value="F:DNA-binding transcription factor activity"/>
    <property type="evidence" value="ECO:0007669"/>
    <property type="project" value="InterPro"/>
</dbReference>
<dbReference type="Proteomes" id="UP000035721">
    <property type="component" value="Unassembled WGS sequence"/>
</dbReference>
<keyword evidence="3" id="KW-0804">Transcription</keyword>
<evidence type="ECO:0000313" key="5">
    <source>
        <dbReference type="EMBL" id="CCH79708.1"/>
    </source>
</evidence>
<sequence>MPPFATLRETETAVGDRTGHLSIDFPAMHALSSLHRAANAVRTYMTNTVLRDRDISWTGFVVLWSVWIYDGMPTWQAAESAGISKATLTGVVRTLESRGWIERTVDSQDRRLINLGLTEAGRALMEEIFPAFNAVEADVVADLPDRKVKDLTTSLRRIVERIERLDPGTAPTEKPA</sequence>
<dbReference type="InterPro" id="IPR023187">
    <property type="entry name" value="Tscrpt_reg_MarR-type_CS"/>
</dbReference>
<organism evidence="5 6">
    <name type="scientific">Nostocoides japonicum T1-X7</name>
    <dbReference type="NCBI Taxonomy" id="1194083"/>
    <lineage>
        <taxon>Bacteria</taxon>
        <taxon>Bacillati</taxon>
        <taxon>Actinomycetota</taxon>
        <taxon>Actinomycetes</taxon>
        <taxon>Micrococcales</taxon>
        <taxon>Intrasporangiaceae</taxon>
        <taxon>Nostocoides</taxon>
    </lineage>
</organism>
<protein>
    <submittedName>
        <fullName evidence="5">Transcriptional regulator, MarR family</fullName>
    </submittedName>
</protein>
<dbReference type="STRING" id="1194083.BN12_540006"/>